<dbReference type="Proteomes" id="UP001597369">
    <property type="component" value="Unassembled WGS sequence"/>
</dbReference>
<dbReference type="EMBL" id="JBHUHV010000039">
    <property type="protein sequence ID" value="MFD2067771.1"/>
    <property type="molecule type" value="Genomic_DNA"/>
</dbReference>
<protein>
    <submittedName>
        <fullName evidence="2">Dabb family protein</fullName>
    </submittedName>
</protein>
<gene>
    <name evidence="2" type="ORF">ACFSKU_12820</name>
</gene>
<sequence>MFVHHVFFWLKNPDSSDERAKLLDGIKQLKAVETVKTFHVGVPATTNRPVIERGYSFSLLLIFDNLEDQDTYQVHPIHKNFVEECSPLWSKVVIYDAVDT</sequence>
<evidence type="ECO:0000259" key="1">
    <source>
        <dbReference type="PROSITE" id="PS51502"/>
    </source>
</evidence>
<dbReference type="SUPFAM" id="SSF54909">
    <property type="entry name" value="Dimeric alpha+beta barrel"/>
    <property type="match status" value="1"/>
</dbReference>
<dbReference type="RefSeq" id="WP_229958777.1">
    <property type="nucleotide sequence ID" value="NZ_JAJJWI010000003.1"/>
</dbReference>
<name>A0ABW4WZR5_9BACT</name>
<dbReference type="PROSITE" id="PS51502">
    <property type="entry name" value="S_R_A_B_BARREL"/>
    <property type="match status" value="1"/>
</dbReference>
<dbReference type="InterPro" id="IPR013097">
    <property type="entry name" value="Dabb"/>
</dbReference>
<dbReference type="SMART" id="SM00886">
    <property type="entry name" value="Dabb"/>
    <property type="match status" value="1"/>
</dbReference>
<dbReference type="InterPro" id="IPR011008">
    <property type="entry name" value="Dimeric_a/b-barrel"/>
</dbReference>
<dbReference type="Pfam" id="PF07876">
    <property type="entry name" value="Dabb"/>
    <property type="match status" value="1"/>
</dbReference>
<reference evidence="3" key="1">
    <citation type="journal article" date="2019" name="Int. J. Syst. Evol. Microbiol.">
        <title>The Global Catalogue of Microorganisms (GCM) 10K type strain sequencing project: providing services to taxonomists for standard genome sequencing and annotation.</title>
        <authorList>
            <consortium name="The Broad Institute Genomics Platform"/>
            <consortium name="The Broad Institute Genome Sequencing Center for Infectious Disease"/>
            <person name="Wu L."/>
            <person name="Ma J."/>
        </authorList>
    </citation>
    <scope>NUCLEOTIDE SEQUENCE [LARGE SCALE GENOMIC DNA]</scope>
    <source>
        <strain evidence="3">JCM 16545</strain>
    </source>
</reference>
<evidence type="ECO:0000313" key="3">
    <source>
        <dbReference type="Proteomes" id="UP001597369"/>
    </source>
</evidence>
<evidence type="ECO:0000313" key="2">
    <source>
        <dbReference type="EMBL" id="MFD2067771.1"/>
    </source>
</evidence>
<comment type="caution">
    <text evidence="2">The sequence shown here is derived from an EMBL/GenBank/DDBJ whole genome shotgun (WGS) entry which is preliminary data.</text>
</comment>
<keyword evidence="3" id="KW-1185">Reference proteome</keyword>
<organism evidence="2 3">
    <name type="scientific">Pontibacter silvestris</name>
    <dbReference type="NCBI Taxonomy" id="2305183"/>
    <lineage>
        <taxon>Bacteria</taxon>
        <taxon>Pseudomonadati</taxon>
        <taxon>Bacteroidota</taxon>
        <taxon>Cytophagia</taxon>
        <taxon>Cytophagales</taxon>
        <taxon>Hymenobacteraceae</taxon>
        <taxon>Pontibacter</taxon>
    </lineage>
</organism>
<feature type="domain" description="Stress-response A/B barrel" evidence="1">
    <location>
        <begin position="2"/>
        <end position="97"/>
    </location>
</feature>
<dbReference type="Gene3D" id="3.30.70.100">
    <property type="match status" value="1"/>
</dbReference>
<accession>A0ABW4WZR5</accession>
<proteinExistence type="predicted"/>